<dbReference type="Proteomes" id="UP000291144">
    <property type="component" value="Unassembled WGS sequence"/>
</dbReference>
<dbReference type="OrthoDB" id="5243635at2"/>
<keyword evidence="2" id="KW-0808">Transferase</keyword>
<proteinExistence type="predicted"/>
<dbReference type="Gene3D" id="3.40.630.30">
    <property type="match status" value="1"/>
</dbReference>
<evidence type="ECO:0000313" key="3">
    <source>
        <dbReference type="Proteomes" id="UP000291144"/>
    </source>
</evidence>
<comment type="caution">
    <text evidence="2">The sequence shown here is derived from an EMBL/GenBank/DDBJ whole genome shotgun (WGS) entry which is preliminary data.</text>
</comment>
<name>A0A4R0KVU6_9ACTN</name>
<reference evidence="2 3" key="1">
    <citation type="submission" date="2019-02" db="EMBL/GenBank/DDBJ databases">
        <title>Kribbella capetownensis sp. nov. and Kribbella speibonae sp. nov., isolated from soil.</title>
        <authorList>
            <person name="Curtis S.M."/>
            <person name="Norton I."/>
            <person name="Everest G.J."/>
            <person name="Meyers P.R."/>
        </authorList>
    </citation>
    <scope>NUCLEOTIDE SEQUENCE [LARGE SCALE GENOMIC DNA]</scope>
    <source>
        <strain evidence="2 3">NRRL B-24813</strain>
    </source>
</reference>
<dbReference type="InterPro" id="IPR016181">
    <property type="entry name" value="Acyl_CoA_acyltransferase"/>
</dbReference>
<accession>A0A4R0KVU6</accession>
<dbReference type="CDD" id="cd04301">
    <property type="entry name" value="NAT_SF"/>
    <property type="match status" value="1"/>
</dbReference>
<feature type="domain" description="N-acetyltransferase" evidence="1">
    <location>
        <begin position="44"/>
        <end position="182"/>
    </location>
</feature>
<dbReference type="GO" id="GO:0016747">
    <property type="term" value="F:acyltransferase activity, transferring groups other than amino-acyl groups"/>
    <property type="evidence" value="ECO:0007669"/>
    <property type="project" value="InterPro"/>
</dbReference>
<organism evidence="2 3">
    <name type="scientific">Kribbella pittospori</name>
    <dbReference type="NCBI Taxonomy" id="722689"/>
    <lineage>
        <taxon>Bacteria</taxon>
        <taxon>Bacillati</taxon>
        <taxon>Actinomycetota</taxon>
        <taxon>Actinomycetes</taxon>
        <taxon>Propionibacteriales</taxon>
        <taxon>Kribbellaceae</taxon>
        <taxon>Kribbella</taxon>
    </lineage>
</organism>
<dbReference type="Pfam" id="PF00583">
    <property type="entry name" value="Acetyltransf_1"/>
    <property type="match status" value="1"/>
</dbReference>
<evidence type="ECO:0000313" key="2">
    <source>
        <dbReference type="EMBL" id="TCC60215.1"/>
    </source>
</evidence>
<dbReference type="EMBL" id="SJKB01000006">
    <property type="protein sequence ID" value="TCC60215.1"/>
    <property type="molecule type" value="Genomic_DNA"/>
</dbReference>
<sequence length="182" mass="20688">MKVTSSARSSSLSDVNEPIIRQATVEDSEAAAWCHLLCWREAYADLVPADQLLERTSDIDRRIDRWTTAAKNGWERWIALNPDPAAPVEDRVVGFASGGPSRDDDAPTPLELQAIYTRQKWWGTGLGARLLELAIGKDPASLWVFEDNRRARSFYQRNNFVEDGTRKHDPFFGLMEIRMVRP</sequence>
<gene>
    <name evidence="2" type="ORF">E0H73_19835</name>
</gene>
<evidence type="ECO:0000259" key="1">
    <source>
        <dbReference type="PROSITE" id="PS51186"/>
    </source>
</evidence>
<dbReference type="SUPFAM" id="SSF55729">
    <property type="entry name" value="Acyl-CoA N-acyltransferases (Nat)"/>
    <property type="match status" value="1"/>
</dbReference>
<dbReference type="AlphaFoldDB" id="A0A4R0KVU6"/>
<dbReference type="InterPro" id="IPR000182">
    <property type="entry name" value="GNAT_dom"/>
</dbReference>
<protein>
    <submittedName>
        <fullName evidence="2">GNAT family N-acetyltransferase</fullName>
    </submittedName>
</protein>
<keyword evidence="3" id="KW-1185">Reference proteome</keyword>
<dbReference type="PROSITE" id="PS51186">
    <property type="entry name" value="GNAT"/>
    <property type="match status" value="1"/>
</dbReference>